<protein>
    <recommendedName>
        <fullName evidence="3">Phage protein D</fullName>
    </recommendedName>
</protein>
<comment type="caution">
    <text evidence="1">The sequence shown here is derived from an EMBL/GenBank/DDBJ whole genome shotgun (WGS) entry which is preliminary data.</text>
</comment>
<evidence type="ECO:0000313" key="1">
    <source>
        <dbReference type="EMBL" id="OAN38277.1"/>
    </source>
</evidence>
<sequence>MTLLSTRLTILIGPTIPAPAPPPLLAALASAEVTHRDEGRSGFQVVFQLGRERGDLLDYALLAGPLLRAGNRIVLIVWFGALPQVVMDGLITNQQLQPGDQPGSATLTITGEDVSVAMDREEKSVEHPAQPEAVIALKIIASYAQYGLIPLVIPPPTVDMPLPIERTPVQQATDLAYLRQMAERFAYVFYVAPGPAPLTNTAYWGPPVRIGVPQRALTVNMGQATNVISINFQHDPLTATTLAGQVQDRTTGQNIPVRSFASLRPPLASLPALASFARSTIFRGTGLNAMQALAQAQAATDASSDVLTVEGELDTARYGGLLQARGLVGLRGAGFSYDGLYYVKQVKHQISRDGFKQSFTLTREGLGSTVPVVLP</sequence>
<keyword evidence="2" id="KW-1185">Reference proteome</keyword>
<dbReference type="STRING" id="1707952.A6A03_05145"/>
<accession>A0A178LXT1</accession>
<reference evidence="1 2" key="1">
    <citation type="submission" date="2016-04" db="EMBL/GenBank/DDBJ databases">
        <title>Chloroflexus islandicus sp. nov., a thermophilic filamentous anoxygenic phototrophic bacterium from geyser Strokkur (Iceland).</title>
        <authorList>
            <person name="Gaisin V.A."/>
            <person name="Kalashnikov A.M."/>
            <person name="Sukhacheva M.V."/>
            <person name="Grouzdev D.S."/>
            <person name="Ivanov T.M."/>
            <person name="Kuznetsov B."/>
            <person name="Gorlenko V.M."/>
        </authorList>
    </citation>
    <scope>NUCLEOTIDE SEQUENCE [LARGE SCALE GENOMIC DNA]</scope>
    <source>
        <strain evidence="2">isl-2</strain>
    </source>
</reference>
<name>A0A178LXT1_9CHLR</name>
<proteinExistence type="predicted"/>
<dbReference type="EMBL" id="LWQS01000103">
    <property type="protein sequence ID" value="OAN38277.1"/>
    <property type="molecule type" value="Genomic_DNA"/>
</dbReference>
<dbReference type="OrthoDB" id="262740at2"/>
<evidence type="ECO:0000313" key="2">
    <source>
        <dbReference type="Proteomes" id="UP000078287"/>
    </source>
</evidence>
<organism evidence="1 2">
    <name type="scientific">Chloroflexus islandicus</name>
    <dbReference type="NCBI Taxonomy" id="1707952"/>
    <lineage>
        <taxon>Bacteria</taxon>
        <taxon>Bacillati</taxon>
        <taxon>Chloroflexota</taxon>
        <taxon>Chloroflexia</taxon>
        <taxon>Chloroflexales</taxon>
        <taxon>Chloroflexineae</taxon>
        <taxon>Chloroflexaceae</taxon>
        <taxon>Chloroflexus</taxon>
    </lineage>
</organism>
<evidence type="ECO:0008006" key="3">
    <source>
        <dbReference type="Google" id="ProtNLM"/>
    </source>
</evidence>
<dbReference type="Proteomes" id="UP000078287">
    <property type="component" value="Unassembled WGS sequence"/>
</dbReference>
<gene>
    <name evidence="1" type="ORF">A6A03_05145</name>
</gene>
<dbReference type="RefSeq" id="WP_066791274.1">
    <property type="nucleotide sequence ID" value="NZ_LWQS01000103.1"/>
</dbReference>
<dbReference type="AlphaFoldDB" id="A0A178LXT1"/>